<dbReference type="Gene3D" id="3.30.1600.10">
    <property type="entry name" value="SIR2/SIRT2 'Small Domain"/>
    <property type="match status" value="1"/>
</dbReference>
<feature type="binding site" evidence="5">
    <location>
        <position position="261"/>
    </location>
    <ligand>
        <name>NAD(+)</name>
        <dbReference type="ChEBI" id="CHEBI:57540"/>
    </ligand>
</feature>
<feature type="binding site" evidence="5">
    <location>
        <begin position="217"/>
        <end position="219"/>
    </location>
    <ligand>
        <name>NAD(+)</name>
        <dbReference type="ChEBI" id="CHEBI:57540"/>
    </ligand>
</feature>
<dbReference type="Pfam" id="PF02146">
    <property type="entry name" value="SIR2"/>
    <property type="match status" value="1"/>
</dbReference>
<dbReference type="AlphaFoldDB" id="A0A5C0B6Z2"/>
<evidence type="ECO:0000256" key="2">
    <source>
        <dbReference type="ARBA" id="ARBA00022723"/>
    </source>
</evidence>
<dbReference type="Proteomes" id="UP000325161">
    <property type="component" value="Chromosome"/>
</dbReference>
<reference evidence="8 9" key="1">
    <citation type="submission" date="2019-08" db="EMBL/GenBank/DDBJ databases">
        <title>Amphibian skin-associated Pigmentiphaga: genome sequence and occurrence across geography and hosts.</title>
        <authorList>
            <person name="Bletz M.C."/>
            <person name="Bunk B."/>
            <person name="Sproeer C."/>
            <person name="Biwer P."/>
            <person name="Reiter S."/>
            <person name="Rabemananjara F.C.E."/>
            <person name="Schulz S."/>
            <person name="Overmann J."/>
            <person name="Vences M."/>
        </authorList>
    </citation>
    <scope>NUCLEOTIDE SEQUENCE [LARGE SCALE GENOMIC DNA]</scope>
    <source>
        <strain evidence="8 9">Mada1488</strain>
    </source>
</reference>
<dbReference type="EMBL" id="CP043046">
    <property type="protein sequence ID" value="QEI09300.1"/>
    <property type="molecule type" value="Genomic_DNA"/>
</dbReference>
<feature type="binding site" evidence="5 6">
    <location>
        <position position="180"/>
    </location>
    <ligand>
        <name>Zn(2+)</name>
        <dbReference type="ChEBI" id="CHEBI:29105"/>
    </ligand>
</feature>
<dbReference type="InterPro" id="IPR029035">
    <property type="entry name" value="DHS-like_NAD/FAD-binding_dom"/>
</dbReference>
<protein>
    <recommendedName>
        <fullName evidence="5">NAD-dependent protein deacetylase</fullName>
        <ecNumber evidence="5">2.3.1.286</ecNumber>
    </recommendedName>
    <alternativeName>
        <fullName evidence="5">Regulatory protein SIR2 homolog</fullName>
    </alternativeName>
</protein>
<dbReference type="SUPFAM" id="SSF52467">
    <property type="entry name" value="DHS-like NAD/FAD-binding domain"/>
    <property type="match status" value="1"/>
</dbReference>
<evidence type="ECO:0000256" key="3">
    <source>
        <dbReference type="ARBA" id="ARBA00022833"/>
    </source>
</evidence>
<dbReference type="InterPro" id="IPR003000">
    <property type="entry name" value="Sirtuin"/>
</dbReference>
<dbReference type="Gene3D" id="3.40.50.1220">
    <property type="entry name" value="TPP-binding domain"/>
    <property type="match status" value="1"/>
</dbReference>
<evidence type="ECO:0000259" key="7">
    <source>
        <dbReference type="PROSITE" id="PS50305"/>
    </source>
</evidence>
<feature type="binding site" evidence="5">
    <location>
        <begin position="100"/>
        <end position="103"/>
    </location>
    <ligand>
        <name>NAD(+)</name>
        <dbReference type="ChEBI" id="CHEBI:57540"/>
    </ligand>
</feature>
<name>A0A5C0B6Z2_9BURK</name>
<keyword evidence="3 5" id="KW-0862">Zinc</keyword>
<comment type="subcellular location">
    <subcellularLocation>
        <location evidence="5">Cytoplasm</location>
    </subcellularLocation>
</comment>
<evidence type="ECO:0000256" key="4">
    <source>
        <dbReference type="ARBA" id="ARBA00023027"/>
    </source>
</evidence>
<feature type="binding site" evidence="5 6">
    <location>
        <position position="129"/>
    </location>
    <ligand>
        <name>Zn(2+)</name>
        <dbReference type="ChEBI" id="CHEBI:29105"/>
    </ligand>
</feature>
<keyword evidence="1 5" id="KW-0808">Transferase</keyword>
<dbReference type="PROSITE" id="PS50305">
    <property type="entry name" value="SIRTUIN"/>
    <property type="match status" value="1"/>
</dbReference>
<proteinExistence type="inferred from homology"/>
<dbReference type="HAMAP" id="MF_01967">
    <property type="entry name" value="Sirtuin_ClassII"/>
    <property type="match status" value="1"/>
</dbReference>
<dbReference type="GO" id="GO:0008270">
    <property type="term" value="F:zinc ion binding"/>
    <property type="evidence" value="ECO:0007669"/>
    <property type="project" value="UniProtKB-UniRule"/>
</dbReference>
<comment type="similarity">
    <text evidence="5">Belongs to the sirtuin family. Class II subfamily.</text>
</comment>
<dbReference type="GO" id="GO:0017136">
    <property type="term" value="F:histone deacetylase activity, NAD-dependent"/>
    <property type="evidence" value="ECO:0007669"/>
    <property type="project" value="TreeGrafter"/>
</dbReference>
<dbReference type="InterPro" id="IPR026590">
    <property type="entry name" value="Ssirtuin_cat_dom"/>
</dbReference>
<sequence length="271" mass="29555">MIALDRLRDLLAGSRRCFVLTGAGCSTASGIPDYRDLDGAWKRPPPMQYRLFMDQPLSRARYWARSMIGWRRFGSAKPNAAHEALARFEAGGAMSLLLTQNVDGLHEQAGNREVVDLHGRLDRVRCMQCEARSPRAEFQQRLERANPDWVALDAAVAPDGDADLGDFDFGQFVVPPCTVCGGILKPDVVFFGENVPRDRVDHAMQRLAGSDLMLVVGSSLMVYSGYRFATAAAASGIPIVSINIGVTRADSLLAFKVEAPCGEALSLLWPG</sequence>
<evidence type="ECO:0000256" key="1">
    <source>
        <dbReference type="ARBA" id="ARBA00022679"/>
    </source>
</evidence>
<dbReference type="GO" id="GO:0005737">
    <property type="term" value="C:cytoplasm"/>
    <property type="evidence" value="ECO:0007669"/>
    <property type="project" value="UniProtKB-SubCell"/>
</dbReference>
<evidence type="ECO:0000313" key="8">
    <source>
        <dbReference type="EMBL" id="QEI09300.1"/>
    </source>
</evidence>
<feature type="binding site" evidence="5 6">
    <location>
        <position position="126"/>
    </location>
    <ligand>
        <name>Zn(2+)</name>
        <dbReference type="ChEBI" id="CHEBI:29105"/>
    </ligand>
</feature>
<feature type="binding site" evidence="5 6">
    <location>
        <position position="177"/>
    </location>
    <ligand>
        <name>Zn(2+)</name>
        <dbReference type="ChEBI" id="CHEBI:29105"/>
    </ligand>
</feature>
<dbReference type="NCBIfam" id="NF003738">
    <property type="entry name" value="PRK05333.1"/>
    <property type="match status" value="1"/>
</dbReference>
<dbReference type="EC" id="2.3.1.286" evidence="5"/>
<dbReference type="RefSeq" id="WP_148819296.1">
    <property type="nucleotide sequence ID" value="NZ_CP043046.1"/>
</dbReference>
<dbReference type="GO" id="GO:0070403">
    <property type="term" value="F:NAD+ binding"/>
    <property type="evidence" value="ECO:0007669"/>
    <property type="project" value="UniProtKB-UniRule"/>
</dbReference>
<feature type="active site" description="Proton acceptor" evidence="5 6">
    <location>
        <position position="118"/>
    </location>
</feature>
<dbReference type="InterPro" id="IPR026587">
    <property type="entry name" value="Sirtuin_class_II"/>
</dbReference>
<dbReference type="InterPro" id="IPR050134">
    <property type="entry name" value="NAD-dep_sirtuin_deacylases"/>
</dbReference>
<comment type="catalytic activity">
    <reaction evidence="5">
        <text>N(6)-acetyl-L-lysyl-[protein] + NAD(+) + H2O = 2''-O-acetyl-ADP-D-ribose + nicotinamide + L-lysyl-[protein]</text>
        <dbReference type="Rhea" id="RHEA:43636"/>
        <dbReference type="Rhea" id="RHEA-COMP:9752"/>
        <dbReference type="Rhea" id="RHEA-COMP:10731"/>
        <dbReference type="ChEBI" id="CHEBI:15377"/>
        <dbReference type="ChEBI" id="CHEBI:17154"/>
        <dbReference type="ChEBI" id="CHEBI:29969"/>
        <dbReference type="ChEBI" id="CHEBI:57540"/>
        <dbReference type="ChEBI" id="CHEBI:61930"/>
        <dbReference type="ChEBI" id="CHEBI:83767"/>
        <dbReference type="EC" id="2.3.1.286"/>
    </reaction>
</comment>
<feature type="domain" description="Deacetylase sirtuin-type" evidence="7">
    <location>
        <begin position="1"/>
        <end position="271"/>
    </location>
</feature>
<dbReference type="InterPro" id="IPR026591">
    <property type="entry name" value="Sirtuin_cat_small_dom_sf"/>
</dbReference>
<dbReference type="KEGG" id="pacr:FXN63_13245"/>
<dbReference type="PANTHER" id="PTHR11085:SF10">
    <property type="entry name" value="NAD-DEPENDENT PROTEIN DEACYLASE SIRTUIN-5, MITOCHONDRIAL-RELATED"/>
    <property type="match status" value="1"/>
</dbReference>
<feature type="binding site" evidence="5">
    <location>
        <begin position="243"/>
        <end position="245"/>
    </location>
    <ligand>
        <name>NAD(+)</name>
        <dbReference type="ChEBI" id="CHEBI:57540"/>
    </ligand>
</feature>
<gene>
    <name evidence="5" type="primary">cobB</name>
    <name evidence="8" type="ORF">FXN63_13245</name>
</gene>
<dbReference type="PANTHER" id="PTHR11085">
    <property type="entry name" value="NAD-DEPENDENT PROTEIN DEACYLASE SIRTUIN-5, MITOCHONDRIAL-RELATED"/>
    <property type="match status" value="1"/>
</dbReference>
<comment type="cofactor">
    <cofactor evidence="5">
        <name>Zn(2+)</name>
        <dbReference type="ChEBI" id="CHEBI:29105"/>
    </cofactor>
    <text evidence="5">Binds 1 zinc ion per subunit.</text>
</comment>
<dbReference type="CDD" id="cd01409">
    <property type="entry name" value="SIRT4"/>
    <property type="match status" value="1"/>
</dbReference>
<evidence type="ECO:0000256" key="5">
    <source>
        <dbReference type="HAMAP-Rule" id="MF_01967"/>
    </source>
</evidence>
<organism evidence="8 9">
    <name type="scientific">Pigmentiphaga aceris</name>
    <dbReference type="NCBI Taxonomy" id="1940612"/>
    <lineage>
        <taxon>Bacteria</taxon>
        <taxon>Pseudomonadati</taxon>
        <taxon>Pseudomonadota</taxon>
        <taxon>Betaproteobacteria</taxon>
        <taxon>Burkholderiales</taxon>
        <taxon>Alcaligenaceae</taxon>
        <taxon>Pigmentiphaga</taxon>
    </lineage>
</organism>
<dbReference type="OrthoDB" id="9800582at2"/>
<evidence type="ECO:0000313" key="9">
    <source>
        <dbReference type="Proteomes" id="UP000325161"/>
    </source>
</evidence>
<keyword evidence="2 5" id="KW-0479">Metal-binding</keyword>
<comment type="function">
    <text evidence="5">NAD-dependent protein deacetylase which modulates the activities of several enzymes which are inactive in their acetylated form.</text>
</comment>
<accession>A0A5C0B6Z2</accession>
<keyword evidence="4 5" id="KW-0520">NAD</keyword>
<comment type="caution">
    <text evidence="5">Lacks conserved residue(s) required for the propagation of feature annotation.</text>
</comment>
<evidence type="ECO:0000256" key="6">
    <source>
        <dbReference type="PROSITE-ProRule" id="PRU00236"/>
    </source>
</evidence>
<keyword evidence="5" id="KW-0963">Cytoplasm</keyword>
<keyword evidence="9" id="KW-1185">Reference proteome</keyword>